<name>A0A367PFV2_CUPNE</name>
<dbReference type="AlphaFoldDB" id="A0A367PFV2"/>
<evidence type="ECO:0000313" key="1">
    <source>
        <dbReference type="EMBL" id="RCJ06758.1"/>
    </source>
</evidence>
<dbReference type="Gene3D" id="3.40.50.150">
    <property type="entry name" value="Vaccinia Virus protein VP39"/>
    <property type="match status" value="1"/>
</dbReference>
<evidence type="ECO:0008006" key="3">
    <source>
        <dbReference type="Google" id="ProtNLM"/>
    </source>
</evidence>
<proteinExistence type="predicted"/>
<gene>
    <name evidence="1" type="ORF">DDK22_19970</name>
</gene>
<accession>A0A367PFV2</accession>
<dbReference type="InterPro" id="IPR029063">
    <property type="entry name" value="SAM-dependent_MTases_sf"/>
</dbReference>
<comment type="caution">
    <text evidence="1">The sequence shown here is derived from an EMBL/GenBank/DDBJ whole genome shotgun (WGS) entry which is preliminary data.</text>
</comment>
<dbReference type="SUPFAM" id="SSF53335">
    <property type="entry name" value="S-adenosyl-L-methionine-dependent methyltransferases"/>
    <property type="match status" value="1"/>
</dbReference>
<organism evidence="1 2">
    <name type="scientific">Cupriavidus necator</name>
    <name type="common">Alcaligenes eutrophus</name>
    <name type="synonym">Ralstonia eutropha</name>
    <dbReference type="NCBI Taxonomy" id="106590"/>
    <lineage>
        <taxon>Bacteria</taxon>
        <taxon>Pseudomonadati</taxon>
        <taxon>Pseudomonadota</taxon>
        <taxon>Betaproteobacteria</taxon>
        <taxon>Burkholderiales</taxon>
        <taxon>Burkholderiaceae</taxon>
        <taxon>Cupriavidus</taxon>
    </lineage>
</organism>
<sequence>MLVDELANVAAIRSVVNEQLPALLETVSRLNHQQLQASRDEQNLIKAVPIALRDIQRDIRNLRKDLDAVGVRNQTIDYLTERVEFVRRELMYEMRHGAKPVGAAGDSLEVQSRVIDADKLAAARATCLKINLGCGHVPLEGYMNVDRRELTGVDIVSEVTGLPLQPGDVDEVFSSHLIEHFPQEQLRRELLPYWKSLLKPGGRFRAVVPDAEAMIQEYTAGRYPYDDMREVMYGGQDYDGDFHFNMFTPEHMRRLLEEAGFTRIEIPAAGRRNGKCYEFEITAINGN</sequence>
<dbReference type="EMBL" id="QDHA01000045">
    <property type="protein sequence ID" value="RCJ06758.1"/>
    <property type="molecule type" value="Genomic_DNA"/>
</dbReference>
<dbReference type="Proteomes" id="UP000253501">
    <property type="component" value="Unassembled WGS sequence"/>
</dbReference>
<protein>
    <recommendedName>
        <fullName evidence="3">Methyltransferase type 11 domain-containing protein</fullName>
    </recommendedName>
</protein>
<evidence type="ECO:0000313" key="2">
    <source>
        <dbReference type="Proteomes" id="UP000253501"/>
    </source>
</evidence>
<reference evidence="1 2" key="1">
    <citation type="submission" date="2018-04" db="EMBL/GenBank/DDBJ databases">
        <title>Cupriavidus necator CR12 genome sequencing and assembly.</title>
        <authorList>
            <person name="Ben Fekih I."/>
            <person name="Mazhar H.S."/>
            <person name="Bello S.K."/>
            <person name="Rensing C."/>
        </authorList>
    </citation>
    <scope>NUCLEOTIDE SEQUENCE [LARGE SCALE GENOMIC DNA]</scope>
    <source>
        <strain evidence="1 2">CR12</strain>
    </source>
</reference>